<dbReference type="AlphaFoldDB" id="A0A1H9UDC2"/>
<dbReference type="Gene3D" id="2.115.10.10">
    <property type="entry name" value="Tachylectin 2"/>
    <property type="match status" value="1"/>
</dbReference>
<sequence length="646" mass="71104">MSLWTWGEYFRMRTYSRRALAALTAVAASTIVPIGATTARAAETLRCDSSVTMFASLADGQFRKYQHDEPENGSRMRPGADAIGGGWNMLWFTGTGGNVYQVLSTGNLHRFHWNGTTWDRFPPNNEGWSEKIAEGWDPNLSQNKVTVDKRGDFYKINANGDITWERYENGAWEKRILETGAPERYDSIFAAGDGVFFVRDPQADGQLYRYEYDSDSQRWIERKRYVNGGNGANSNRQYFSAGGDIFYGVEPRDGLDGFLWWYRFDKETGSLKPRVLVDTGIPTGMRWSAITNTCELLGTPEPTRPVVPQRLNQPSVAVEVNKRMSFFYVNPNGGLTVAKQRNDGDREILDFTTMPDHQRFTGSPAVAVRQDGRIEAVANSSEDAEVRGHLQAEAGGLWPSKALRHGGWMAGDPVIVAGANNVSSMFSIDVNGALWRRTGARANDGFMPWVKVGGTGIPKHDFTVVRRGADFEIVARFADGAVKAAKITNELGAWRTVGDGAVGKPAVVSHLRDGELQVYVRRADGKIYTKRETGTSFPAAWSPVGDFVAAGAPAAVLTGRDIVELAVRGTDDFVYQTGQVAPGESGYRTWKIEKGPYETLVDPTASLLPDGSFTIHWRTPNGELIALYGTGGQVESRVFTGGVAKR</sequence>
<dbReference type="OrthoDB" id="3660483at2"/>
<evidence type="ECO:0000256" key="1">
    <source>
        <dbReference type="SAM" id="SignalP"/>
    </source>
</evidence>
<evidence type="ECO:0000313" key="5">
    <source>
        <dbReference type="Proteomes" id="UP000199352"/>
    </source>
</evidence>
<dbReference type="Pfam" id="PF26607">
    <property type="entry name" value="DUF8189"/>
    <property type="match status" value="1"/>
</dbReference>
<dbReference type="STRING" id="402600.SAMN05216188_12139"/>
<feature type="domain" description="Tachylectin 2" evidence="2">
    <location>
        <begin position="58"/>
        <end position="268"/>
    </location>
</feature>
<feature type="chain" id="PRO_5039034333" evidence="1">
    <location>
        <begin position="22"/>
        <end position="646"/>
    </location>
</feature>
<proteinExistence type="predicted"/>
<evidence type="ECO:0000259" key="3">
    <source>
        <dbReference type="Pfam" id="PF26607"/>
    </source>
</evidence>
<evidence type="ECO:0000259" key="2">
    <source>
        <dbReference type="Pfam" id="PF14517"/>
    </source>
</evidence>
<dbReference type="InterPro" id="IPR058502">
    <property type="entry name" value="PLL-like_beta-prop"/>
</dbReference>
<reference evidence="5" key="1">
    <citation type="submission" date="2016-10" db="EMBL/GenBank/DDBJ databases">
        <authorList>
            <person name="Varghese N."/>
            <person name="Submissions S."/>
        </authorList>
    </citation>
    <scope>NUCLEOTIDE SEQUENCE [LARGE SCALE GENOMIC DNA]</scope>
    <source>
        <strain evidence="5">CGMCC 4.3525</strain>
    </source>
</reference>
<name>A0A1H9UDC2_9PSEU</name>
<dbReference type="Gene3D" id="2.120.10.70">
    <property type="entry name" value="Fucose-specific lectin"/>
    <property type="match status" value="1"/>
</dbReference>
<dbReference type="SUPFAM" id="SSF89372">
    <property type="entry name" value="Fucose-specific lectin"/>
    <property type="match status" value="2"/>
</dbReference>
<evidence type="ECO:0000313" key="4">
    <source>
        <dbReference type="EMBL" id="SES07342.1"/>
    </source>
</evidence>
<feature type="signal peptide" evidence="1">
    <location>
        <begin position="1"/>
        <end position="21"/>
    </location>
</feature>
<accession>A0A1H9UDC2</accession>
<organism evidence="4 5">
    <name type="scientific">Lentzea xinjiangensis</name>
    <dbReference type="NCBI Taxonomy" id="402600"/>
    <lineage>
        <taxon>Bacteria</taxon>
        <taxon>Bacillati</taxon>
        <taxon>Actinomycetota</taxon>
        <taxon>Actinomycetes</taxon>
        <taxon>Pseudonocardiales</taxon>
        <taxon>Pseudonocardiaceae</taxon>
        <taxon>Lentzea</taxon>
    </lineage>
</organism>
<protein>
    <submittedName>
        <fullName evidence="4">Tachylectin</fullName>
    </submittedName>
</protein>
<dbReference type="Pfam" id="PF14517">
    <property type="entry name" value="Tachylectin"/>
    <property type="match status" value="1"/>
</dbReference>
<feature type="domain" description="PLL-like beta propeller" evidence="3">
    <location>
        <begin position="360"/>
        <end position="595"/>
    </location>
</feature>
<dbReference type="Proteomes" id="UP000199352">
    <property type="component" value="Unassembled WGS sequence"/>
</dbReference>
<dbReference type="EMBL" id="FOFR01000021">
    <property type="protein sequence ID" value="SES07342.1"/>
    <property type="molecule type" value="Genomic_DNA"/>
</dbReference>
<gene>
    <name evidence="4" type="ORF">SAMN05216188_12139</name>
</gene>
<keyword evidence="5" id="KW-1185">Reference proteome</keyword>
<dbReference type="InterPro" id="IPR023294">
    <property type="entry name" value="Tachylectin2"/>
</dbReference>
<keyword evidence="1" id="KW-0732">Signal</keyword>